<reference evidence="1" key="1">
    <citation type="submission" date="2020-11" db="EMBL/GenBank/DDBJ databases">
        <authorList>
            <person name="Whitehead M."/>
        </authorList>
    </citation>
    <scope>NUCLEOTIDE SEQUENCE</scope>
    <source>
        <strain evidence="1">EGII</strain>
    </source>
</reference>
<accession>A0A811TX13</accession>
<comment type="caution">
    <text evidence="1">The sequence shown here is derived from an EMBL/GenBank/DDBJ whole genome shotgun (WGS) entry which is preliminary data.</text>
</comment>
<name>A0A811TX13_CERCA</name>
<dbReference type="Proteomes" id="UP000606786">
    <property type="component" value="Unassembled WGS sequence"/>
</dbReference>
<organism evidence="1 2">
    <name type="scientific">Ceratitis capitata</name>
    <name type="common">Mediterranean fruit fly</name>
    <name type="synonym">Tephritis capitata</name>
    <dbReference type="NCBI Taxonomy" id="7213"/>
    <lineage>
        <taxon>Eukaryota</taxon>
        <taxon>Metazoa</taxon>
        <taxon>Ecdysozoa</taxon>
        <taxon>Arthropoda</taxon>
        <taxon>Hexapoda</taxon>
        <taxon>Insecta</taxon>
        <taxon>Pterygota</taxon>
        <taxon>Neoptera</taxon>
        <taxon>Endopterygota</taxon>
        <taxon>Diptera</taxon>
        <taxon>Brachycera</taxon>
        <taxon>Muscomorpha</taxon>
        <taxon>Tephritoidea</taxon>
        <taxon>Tephritidae</taxon>
        <taxon>Ceratitis</taxon>
        <taxon>Ceratitis</taxon>
    </lineage>
</organism>
<gene>
    <name evidence="1" type="ORF">CCAP1982_LOCUS294</name>
</gene>
<feature type="non-terminal residue" evidence="1">
    <location>
        <position position="1"/>
    </location>
</feature>
<dbReference type="AlphaFoldDB" id="A0A811TX13"/>
<dbReference type="EMBL" id="CAJHJT010000001">
    <property type="protein sequence ID" value="CAD6991364.1"/>
    <property type="molecule type" value="Genomic_DNA"/>
</dbReference>
<protein>
    <submittedName>
        <fullName evidence="1">(Mediterranean fruit fly) hypothetical protein</fullName>
    </submittedName>
</protein>
<evidence type="ECO:0000313" key="1">
    <source>
        <dbReference type="EMBL" id="CAD6991364.1"/>
    </source>
</evidence>
<proteinExistence type="predicted"/>
<keyword evidence="2" id="KW-1185">Reference proteome</keyword>
<evidence type="ECO:0000313" key="2">
    <source>
        <dbReference type="Proteomes" id="UP000606786"/>
    </source>
</evidence>
<sequence length="102" mass="11133">EYNETVICSEANVVETSPTKIDGSTLKLSNHLMSLNKQKFSSVAKQLGTSIEPELSMLLVINKDFFTGKLILKTNRKPIATTYAAALIVNALLTSTLTSLCR</sequence>